<proteinExistence type="predicted"/>
<feature type="region of interest" description="Disordered" evidence="1">
    <location>
        <begin position="343"/>
        <end position="368"/>
    </location>
</feature>
<protein>
    <recommendedName>
        <fullName evidence="2">DUF4340 domain-containing protein</fullName>
    </recommendedName>
</protein>
<name>A0A1J5SJS9_9ZZZZ</name>
<dbReference type="EMBL" id="MLJW01000033">
    <property type="protein sequence ID" value="OIR08195.1"/>
    <property type="molecule type" value="Genomic_DNA"/>
</dbReference>
<gene>
    <name evidence="3" type="ORF">GALL_96970</name>
</gene>
<dbReference type="InterPro" id="IPR025641">
    <property type="entry name" value="DUF4340"/>
</dbReference>
<comment type="caution">
    <text evidence="3">The sequence shown here is derived from an EMBL/GenBank/DDBJ whole genome shotgun (WGS) entry which is preliminary data.</text>
</comment>
<evidence type="ECO:0000259" key="2">
    <source>
        <dbReference type="Pfam" id="PF14238"/>
    </source>
</evidence>
<reference evidence="3" key="1">
    <citation type="submission" date="2016-10" db="EMBL/GenBank/DDBJ databases">
        <title>Sequence of Gallionella enrichment culture.</title>
        <authorList>
            <person name="Poehlein A."/>
            <person name="Muehling M."/>
            <person name="Daniel R."/>
        </authorList>
    </citation>
    <scope>NUCLEOTIDE SEQUENCE</scope>
</reference>
<accession>A0A1J5SJS9</accession>
<organism evidence="3">
    <name type="scientific">mine drainage metagenome</name>
    <dbReference type="NCBI Taxonomy" id="410659"/>
    <lineage>
        <taxon>unclassified sequences</taxon>
        <taxon>metagenomes</taxon>
        <taxon>ecological metagenomes</taxon>
    </lineage>
</organism>
<sequence>MKLKNLTIAVVILFLASVAVYVANRPAKLAGADPRIGHPIVDRSVLGKATRLTLETSGKQVVISKSPSGGWVVSNYYDLPVDFSKLTQFVDQLQKAKIDRFVTTDPERIAHYQFGNDSVSLADASGKTLWSLDLGKTTDSGDRLIRFHGGKKVFLSRMNLWMDSSAQNWADSTLVSLKLDDVKGITLSFPSGNSLDLVRAKAGAPFHIQGPAPAGRQLDPQKVDALLTSVTTLRFSGTDAPDSPKVKDAEKHSRLVVLHTFGGKDWRLTFSQTPPAPKAVAKAAAKAQIATPANPAPGATPPVFLNVTCSDAKAPINQLMTRRAFEIYDYSYTSLPKTVDDLMLPPPPKPAAPASKATAAVHPNPAKK</sequence>
<evidence type="ECO:0000256" key="1">
    <source>
        <dbReference type="SAM" id="MobiDB-lite"/>
    </source>
</evidence>
<evidence type="ECO:0000313" key="3">
    <source>
        <dbReference type="EMBL" id="OIR08195.1"/>
    </source>
</evidence>
<dbReference type="Pfam" id="PF14238">
    <property type="entry name" value="DUF4340"/>
    <property type="match status" value="1"/>
</dbReference>
<dbReference type="AlphaFoldDB" id="A0A1J5SJS9"/>
<feature type="domain" description="DUF4340" evidence="2">
    <location>
        <begin position="71"/>
        <end position="242"/>
    </location>
</feature>